<dbReference type="GO" id="GO:0005509">
    <property type="term" value="F:calcium ion binding"/>
    <property type="evidence" value="ECO:0007669"/>
    <property type="project" value="InterPro"/>
</dbReference>
<dbReference type="PROSITE" id="PS00018">
    <property type="entry name" value="EF_HAND_1"/>
    <property type="match status" value="3"/>
</dbReference>
<evidence type="ECO:0000256" key="11">
    <source>
        <dbReference type="ARBA" id="ARBA00022840"/>
    </source>
</evidence>
<keyword evidence="9 16" id="KW-0418">Kinase</keyword>
<dbReference type="Gene3D" id="1.10.238.10">
    <property type="entry name" value="EF-hand"/>
    <property type="match status" value="2"/>
</dbReference>
<dbReference type="PROSITE" id="PS50011">
    <property type="entry name" value="PROTEIN_KINASE_DOM"/>
    <property type="match status" value="1"/>
</dbReference>
<keyword evidence="3" id="KW-0723">Serine/threonine-protein kinase</keyword>
<evidence type="ECO:0000313" key="16">
    <source>
        <dbReference type="EMBL" id="OIT37311.1"/>
    </source>
</evidence>
<dbReference type="AlphaFoldDB" id="A0A314L698"/>
<evidence type="ECO:0000256" key="3">
    <source>
        <dbReference type="ARBA" id="ARBA00022527"/>
    </source>
</evidence>
<dbReference type="GO" id="GO:0005524">
    <property type="term" value="F:ATP binding"/>
    <property type="evidence" value="ECO:0007669"/>
    <property type="project" value="UniProtKB-KW"/>
</dbReference>
<evidence type="ECO:0000256" key="10">
    <source>
        <dbReference type="ARBA" id="ARBA00022837"/>
    </source>
</evidence>
<dbReference type="STRING" id="49451.A0A314L698"/>
<dbReference type="InterPro" id="IPR000719">
    <property type="entry name" value="Prot_kinase_dom"/>
</dbReference>
<dbReference type="Pfam" id="PF00069">
    <property type="entry name" value="Pkinase"/>
    <property type="match status" value="1"/>
</dbReference>
<comment type="caution">
    <text evidence="16">The sequence shown here is derived from an EMBL/GenBank/DDBJ whole genome shotgun (WGS) entry which is preliminary data.</text>
</comment>
<evidence type="ECO:0000256" key="12">
    <source>
        <dbReference type="ARBA" id="ARBA00047899"/>
    </source>
</evidence>
<keyword evidence="11" id="KW-0067">ATP-binding</keyword>
<keyword evidence="8" id="KW-0547">Nucleotide-binding</keyword>
<evidence type="ECO:0000259" key="15">
    <source>
        <dbReference type="PROSITE" id="PS50222"/>
    </source>
</evidence>
<evidence type="ECO:0000256" key="9">
    <source>
        <dbReference type="ARBA" id="ARBA00022777"/>
    </source>
</evidence>
<feature type="domain" description="EF-hand" evidence="15">
    <location>
        <begin position="224"/>
        <end position="259"/>
    </location>
</feature>
<evidence type="ECO:0000313" key="17">
    <source>
        <dbReference type="Proteomes" id="UP000187609"/>
    </source>
</evidence>
<proteinExistence type="inferred from homology"/>
<accession>A0A314L698</accession>
<evidence type="ECO:0000256" key="6">
    <source>
        <dbReference type="ARBA" id="ARBA00022723"/>
    </source>
</evidence>
<reference evidence="16" key="1">
    <citation type="submission" date="2016-11" db="EMBL/GenBank/DDBJ databases">
        <title>The genome of Nicotiana attenuata.</title>
        <authorList>
            <person name="Xu S."/>
            <person name="Brockmoeller T."/>
            <person name="Gaquerel E."/>
            <person name="Navarro A."/>
            <person name="Kuhl H."/>
            <person name="Gase K."/>
            <person name="Ling Z."/>
            <person name="Zhou W."/>
            <person name="Kreitzer C."/>
            <person name="Stanke M."/>
            <person name="Tang H."/>
            <person name="Lyons E."/>
            <person name="Pandey P."/>
            <person name="Pandey S.P."/>
            <person name="Timmermann B."/>
            <person name="Baldwin I.T."/>
        </authorList>
    </citation>
    <scope>NUCLEOTIDE SEQUENCE [LARGE SCALE GENOMIC DNA]</scope>
    <source>
        <strain evidence="16">UT</strain>
    </source>
</reference>
<dbReference type="EC" id="2.7.11.1" evidence="2"/>
<name>A0A314L698_NICAT</name>
<evidence type="ECO:0000259" key="14">
    <source>
        <dbReference type="PROSITE" id="PS50011"/>
    </source>
</evidence>
<dbReference type="InterPro" id="IPR011009">
    <property type="entry name" value="Kinase-like_dom_sf"/>
</dbReference>
<dbReference type="PROSITE" id="PS50222">
    <property type="entry name" value="EF_HAND_2"/>
    <property type="match status" value="3"/>
</dbReference>
<evidence type="ECO:0000256" key="7">
    <source>
        <dbReference type="ARBA" id="ARBA00022737"/>
    </source>
</evidence>
<feature type="domain" description="EF-hand" evidence="15">
    <location>
        <begin position="152"/>
        <end position="187"/>
    </location>
</feature>
<keyword evidence="10" id="KW-0106">Calcium</keyword>
<evidence type="ECO:0000256" key="8">
    <source>
        <dbReference type="ARBA" id="ARBA00022741"/>
    </source>
</evidence>
<dbReference type="Gramene" id="OIT37311">
    <property type="protein sequence ID" value="OIT37311"/>
    <property type="gene ID" value="A4A49_19738"/>
</dbReference>
<dbReference type="GO" id="GO:0004674">
    <property type="term" value="F:protein serine/threonine kinase activity"/>
    <property type="evidence" value="ECO:0007669"/>
    <property type="project" value="UniProtKB-KW"/>
</dbReference>
<feature type="domain" description="EF-hand" evidence="15">
    <location>
        <begin position="188"/>
        <end position="223"/>
    </location>
</feature>
<gene>
    <name evidence="16" type="primary">CPK20_1</name>
    <name evidence="16" type="ORF">A4A49_19738</name>
</gene>
<evidence type="ECO:0000256" key="13">
    <source>
        <dbReference type="ARBA" id="ARBA00048679"/>
    </source>
</evidence>
<dbReference type="SMART" id="SM00054">
    <property type="entry name" value="EFh"/>
    <property type="match status" value="3"/>
</dbReference>
<organism evidence="16 17">
    <name type="scientific">Nicotiana attenuata</name>
    <name type="common">Coyote tobacco</name>
    <dbReference type="NCBI Taxonomy" id="49451"/>
    <lineage>
        <taxon>Eukaryota</taxon>
        <taxon>Viridiplantae</taxon>
        <taxon>Streptophyta</taxon>
        <taxon>Embryophyta</taxon>
        <taxon>Tracheophyta</taxon>
        <taxon>Spermatophyta</taxon>
        <taxon>Magnoliopsida</taxon>
        <taxon>eudicotyledons</taxon>
        <taxon>Gunneridae</taxon>
        <taxon>Pentapetalae</taxon>
        <taxon>asterids</taxon>
        <taxon>lamiids</taxon>
        <taxon>Solanales</taxon>
        <taxon>Solanaceae</taxon>
        <taxon>Nicotianoideae</taxon>
        <taxon>Nicotianeae</taxon>
        <taxon>Nicotiana</taxon>
    </lineage>
</organism>
<dbReference type="PANTHER" id="PTHR24349">
    <property type="entry name" value="SERINE/THREONINE-PROTEIN KINASE"/>
    <property type="match status" value="1"/>
</dbReference>
<dbReference type="FunFam" id="1.10.238.10:FF:000015">
    <property type="entry name" value="Calcium-dependent protein kinase 1"/>
    <property type="match status" value="1"/>
</dbReference>
<dbReference type="SUPFAM" id="SSF47473">
    <property type="entry name" value="EF-hand"/>
    <property type="match status" value="1"/>
</dbReference>
<feature type="domain" description="Protein kinase" evidence="14">
    <location>
        <begin position="1"/>
        <end position="108"/>
    </location>
</feature>
<sequence>MVHSGETFGDVVGSPYYVAPEVLRKHYGQECDIWSAGVIIYILLSGVPPYWDEMEQGIFEQVLKGELDFVSEPWLAISESAKDLVRKMLVRDPKKRLTAHEVLCHPWVRVGGVAPDKPLDCAVLSRLNQFSAMNKLKKIAVRVIAESLSEEEIAAGLKEMFKMIDTDNSGNITLEELKKGLERVGADVKDSEIVSLMQAADIDNSGTIDYDEFIAAMLHLNKIQKEDHMYAAFSYFDEDGSGYITQDELQKACDKFGLSDIPIEELMRAVDQDNDGLITVNLWR</sequence>
<dbReference type="SMR" id="A0A314L698"/>
<dbReference type="EMBL" id="MJEQ01000327">
    <property type="protein sequence ID" value="OIT37311.1"/>
    <property type="molecule type" value="Genomic_DNA"/>
</dbReference>
<comment type="catalytic activity">
    <reaction evidence="13">
        <text>L-seryl-[protein] + ATP = O-phospho-L-seryl-[protein] + ADP + H(+)</text>
        <dbReference type="Rhea" id="RHEA:17989"/>
        <dbReference type="Rhea" id="RHEA-COMP:9863"/>
        <dbReference type="Rhea" id="RHEA-COMP:11604"/>
        <dbReference type="ChEBI" id="CHEBI:15378"/>
        <dbReference type="ChEBI" id="CHEBI:29999"/>
        <dbReference type="ChEBI" id="CHEBI:30616"/>
        <dbReference type="ChEBI" id="CHEBI:83421"/>
        <dbReference type="ChEBI" id="CHEBI:456216"/>
        <dbReference type="EC" id="2.7.11.1"/>
    </reaction>
</comment>
<keyword evidence="17" id="KW-1185">Reference proteome</keyword>
<evidence type="ECO:0000256" key="4">
    <source>
        <dbReference type="ARBA" id="ARBA00022553"/>
    </source>
</evidence>
<comment type="catalytic activity">
    <reaction evidence="12">
        <text>L-threonyl-[protein] + ATP = O-phospho-L-threonyl-[protein] + ADP + H(+)</text>
        <dbReference type="Rhea" id="RHEA:46608"/>
        <dbReference type="Rhea" id="RHEA-COMP:11060"/>
        <dbReference type="Rhea" id="RHEA-COMP:11605"/>
        <dbReference type="ChEBI" id="CHEBI:15378"/>
        <dbReference type="ChEBI" id="CHEBI:30013"/>
        <dbReference type="ChEBI" id="CHEBI:30616"/>
        <dbReference type="ChEBI" id="CHEBI:61977"/>
        <dbReference type="ChEBI" id="CHEBI:456216"/>
        <dbReference type="EC" id="2.7.11.1"/>
    </reaction>
</comment>
<dbReference type="InterPro" id="IPR011992">
    <property type="entry name" value="EF-hand-dom_pair"/>
</dbReference>
<evidence type="ECO:0000256" key="2">
    <source>
        <dbReference type="ARBA" id="ARBA00012513"/>
    </source>
</evidence>
<dbReference type="Gene3D" id="1.10.510.10">
    <property type="entry name" value="Transferase(Phosphotransferase) domain 1"/>
    <property type="match status" value="1"/>
</dbReference>
<keyword evidence="5" id="KW-0808">Transferase</keyword>
<dbReference type="SUPFAM" id="SSF56112">
    <property type="entry name" value="Protein kinase-like (PK-like)"/>
    <property type="match status" value="1"/>
</dbReference>
<dbReference type="InterPro" id="IPR050205">
    <property type="entry name" value="CDPK_Ser/Thr_kinases"/>
</dbReference>
<evidence type="ECO:0000256" key="1">
    <source>
        <dbReference type="ARBA" id="ARBA00005354"/>
    </source>
</evidence>
<dbReference type="Pfam" id="PF13499">
    <property type="entry name" value="EF-hand_7"/>
    <property type="match status" value="2"/>
</dbReference>
<dbReference type="InterPro" id="IPR002048">
    <property type="entry name" value="EF_hand_dom"/>
</dbReference>
<dbReference type="InterPro" id="IPR018247">
    <property type="entry name" value="EF_Hand_1_Ca_BS"/>
</dbReference>
<dbReference type="SMART" id="SM00220">
    <property type="entry name" value="S_TKc"/>
    <property type="match status" value="1"/>
</dbReference>
<comment type="similarity">
    <text evidence="1">Belongs to the protein kinase superfamily. CAMK Ser/Thr protein kinase family. CaMK subfamily.</text>
</comment>
<keyword evidence="6" id="KW-0479">Metal-binding</keyword>
<protein>
    <recommendedName>
        <fullName evidence="2">non-specific serine/threonine protein kinase</fullName>
        <ecNumber evidence="2">2.7.11.1</ecNumber>
    </recommendedName>
</protein>
<dbReference type="FunFam" id="1.10.510.10:FF:001864">
    <property type="entry name" value="Calcium-dependent protein kinase SK5"/>
    <property type="match status" value="1"/>
</dbReference>
<evidence type="ECO:0000256" key="5">
    <source>
        <dbReference type="ARBA" id="ARBA00022679"/>
    </source>
</evidence>
<keyword evidence="4" id="KW-0597">Phosphoprotein</keyword>
<dbReference type="Proteomes" id="UP000187609">
    <property type="component" value="Unassembled WGS sequence"/>
</dbReference>
<keyword evidence="7" id="KW-0677">Repeat</keyword>